<dbReference type="GO" id="GO:1990879">
    <property type="term" value="C:CST complex"/>
    <property type="evidence" value="ECO:0007669"/>
    <property type="project" value="TreeGrafter"/>
</dbReference>
<dbReference type="Proteomes" id="UP000612746">
    <property type="component" value="Unassembled WGS sequence"/>
</dbReference>
<dbReference type="AlphaFoldDB" id="A0A8H7Q9H3"/>
<evidence type="ECO:0000256" key="5">
    <source>
        <dbReference type="ARBA" id="ARBA00022454"/>
    </source>
</evidence>
<dbReference type="InterPro" id="IPR029156">
    <property type="entry name" value="CTC1"/>
</dbReference>
<gene>
    <name evidence="9" type="ORF">INT44_001066</name>
</gene>
<dbReference type="GO" id="GO:0045740">
    <property type="term" value="P:positive regulation of DNA replication"/>
    <property type="evidence" value="ECO:0007669"/>
    <property type="project" value="TreeGrafter"/>
</dbReference>
<protein>
    <recommendedName>
        <fullName evidence="4">CST complex subunit CTC1</fullName>
    </recommendedName>
</protein>
<evidence type="ECO:0000256" key="2">
    <source>
        <dbReference type="ARBA" id="ARBA00004574"/>
    </source>
</evidence>
<dbReference type="InterPro" id="IPR042617">
    <property type="entry name" value="CTC1-like"/>
</dbReference>
<evidence type="ECO:0000256" key="3">
    <source>
        <dbReference type="ARBA" id="ARBA00006332"/>
    </source>
</evidence>
<dbReference type="EMBL" id="JAEPRA010000002">
    <property type="protein sequence ID" value="KAG2188313.1"/>
    <property type="molecule type" value="Genomic_DNA"/>
</dbReference>
<evidence type="ECO:0000256" key="7">
    <source>
        <dbReference type="ARBA" id="ARBA00023125"/>
    </source>
</evidence>
<evidence type="ECO:0000256" key="4">
    <source>
        <dbReference type="ARBA" id="ARBA00016175"/>
    </source>
</evidence>
<keyword evidence="10" id="KW-1185">Reference proteome</keyword>
<proteinExistence type="inferred from homology"/>
<comment type="caution">
    <text evidence="9">The sequence shown here is derived from an EMBL/GenBank/DDBJ whole genome shotgun (WGS) entry which is preliminary data.</text>
</comment>
<keyword evidence="7" id="KW-0238">DNA-binding</keyword>
<evidence type="ECO:0000256" key="6">
    <source>
        <dbReference type="ARBA" id="ARBA00022895"/>
    </source>
</evidence>
<evidence type="ECO:0000313" key="10">
    <source>
        <dbReference type="Proteomes" id="UP000612746"/>
    </source>
</evidence>
<keyword evidence="8" id="KW-0539">Nucleus</keyword>
<keyword evidence="6" id="KW-0779">Telomere</keyword>
<dbReference type="PANTHER" id="PTHR14865:SF2">
    <property type="entry name" value="CST COMPLEX SUBUNIT CTC1"/>
    <property type="match status" value="1"/>
</dbReference>
<name>A0A8H7Q9H3_9FUNG</name>
<keyword evidence="5" id="KW-0158">Chromosome</keyword>
<dbReference type="PANTHER" id="PTHR14865">
    <property type="entry name" value="CST COMPLEX SUBUNIT CTC1"/>
    <property type="match status" value="1"/>
</dbReference>
<dbReference type="GO" id="GO:0042162">
    <property type="term" value="F:telomeric DNA binding"/>
    <property type="evidence" value="ECO:0007669"/>
    <property type="project" value="TreeGrafter"/>
</dbReference>
<evidence type="ECO:0000256" key="1">
    <source>
        <dbReference type="ARBA" id="ARBA00004123"/>
    </source>
</evidence>
<comment type="subcellular location">
    <subcellularLocation>
        <location evidence="2">Chromosome</location>
        <location evidence="2">Telomere</location>
    </subcellularLocation>
    <subcellularLocation>
        <location evidence="1">Nucleus</location>
    </subcellularLocation>
</comment>
<evidence type="ECO:0000256" key="8">
    <source>
        <dbReference type="ARBA" id="ARBA00023242"/>
    </source>
</evidence>
<organism evidence="9 10">
    <name type="scientific">Umbelopsis vinacea</name>
    <dbReference type="NCBI Taxonomy" id="44442"/>
    <lineage>
        <taxon>Eukaryota</taxon>
        <taxon>Fungi</taxon>
        <taxon>Fungi incertae sedis</taxon>
        <taxon>Mucoromycota</taxon>
        <taxon>Mucoromycotina</taxon>
        <taxon>Umbelopsidomycetes</taxon>
        <taxon>Umbelopsidales</taxon>
        <taxon>Umbelopsidaceae</taxon>
        <taxon>Umbelopsis</taxon>
    </lineage>
</organism>
<dbReference type="GO" id="GO:0003697">
    <property type="term" value="F:single-stranded DNA binding"/>
    <property type="evidence" value="ECO:0007669"/>
    <property type="project" value="InterPro"/>
</dbReference>
<comment type="similarity">
    <text evidence="3">Belongs to the CTC1 family.</text>
</comment>
<reference evidence="9" key="1">
    <citation type="submission" date="2020-12" db="EMBL/GenBank/DDBJ databases">
        <title>Metabolic potential, ecology and presence of endohyphal bacteria is reflected in genomic diversity of Mucoromycotina.</title>
        <authorList>
            <person name="Muszewska A."/>
            <person name="Okrasinska A."/>
            <person name="Steczkiewicz K."/>
            <person name="Drgas O."/>
            <person name="Orlowska M."/>
            <person name="Perlinska-Lenart U."/>
            <person name="Aleksandrzak-Piekarczyk T."/>
            <person name="Szatraj K."/>
            <person name="Zielenkiewicz U."/>
            <person name="Pilsyk S."/>
            <person name="Malc E."/>
            <person name="Mieczkowski P."/>
            <person name="Kruszewska J.S."/>
            <person name="Biernat P."/>
            <person name="Pawlowska J."/>
        </authorList>
    </citation>
    <scope>NUCLEOTIDE SEQUENCE</scope>
    <source>
        <strain evidence="9">WA0000051536</strain>
    </source>
</reference>
<dbReference type="Pfam" id="PF15489">
    <property type="entry name" value="CTC1"/>
    <property type="match status" value="1"/>
</dbReference>
<accession>A0A8H7Q9H3</accession>
<dbReference type="OrthoDB" id="2314520at2759"/>
<dbReference type="GO" id="GO:0010833">
    <property type="term" value="P:telomere maintenance via telomere lengthening"/>
    <property type="evidence" value="ECO:0007669"/>
    <property type="project" value="TreeGrafter"/>
</dbReference>
<sequence length="1142" mass="128607">MNAISIEELAASDLQHNTDYQKQGVCLTGELEYCEHTSDFTRDYDCLMLIDPDSFTGIKCRTTAFDRSLIGVPVKVNVWFLQTFEEPLLNISMTESIVEETEEPLSKYIENARARRVESWVESDMTFRKLSMIDDHEAFTNLVSIVVVKSPMYLDQEKKPYFVVQIAQDDIASFITIRGKNIRQHYSEIEIDNYYIFKHIELVMASPNAQPMLLFDGSKSDQCKLSFKEAAIMLDRISTFDPPTKSSALLQPYDSLSDRNYMGGYTGLVTTVIDPILGLYVLDKKWFLALTQCPAYNPLASYLEGSKITVKRAHLTSFHTNTFGSTFLNQFCQCSPVTTSQENTWLTLVACTHTSITLEALPTSAPARDHAAISSPSIMEAFIANNGFAYQHGYLDMVIWMEAYLSLQRKTRDIDQQSLIKITNSLLEKTGQRSDEPQPRDLYQEFIQHATRCLLCSYETHTDEVNPPRLHLQNYPSISQLACQRPSIPNLIEVPITSSVHNENPLSNITMQAYTYKLSNTEPFSCVLLGYISGGVDGRLYFADAGGRIPVVLTNKQPHHFLSTSLHIITNCTFVKEDLGYMDPNGEPVDCSSQYLLVKWEDVVPLQANTQTITFCTTIPNNILQNRLFAYDPRPSLTKMMQQDCHVIHIEHVQVPYLTFDDYGKLYLACYVDATVFDLVPSAEAPSQRLKESPLRSRISLSSASKTLALLSYMQVGGWYVLQNGSQETALSSNVIELVQSASVYPILPNHGQFKLEQYMSHSCPIPSMGASVDDTNIRSVKDILNIDFAAESEPDSPVKLSNGFYKNLVSFEGYVVIKEFTESRIKTSGLDKYTHRIYEHLGVGTGKPNRWLYMRIRCVDSPDTIDIYYDVSKTLYPHGLIPGCKVQLCKISLKETSRTETVYGVVVPRTRVQVIETGEDTELNDFTNIEQAVENRPLVEFLRTTDTKIYKTVCTVRSIQQVNISWICLECGQRIIKDMCFGTCSKEKRMFLADAVFTVTDGTADITVSAHGEDMVMTLLRLSSSEVSKLKEAAWMQGELSYSNWFTKADSNNHTSVSPVTRTLHSICTNTKIFESLCLYVKRIIRQKSTGATADSLLGKLSVLPIKLNSDGVQSLTFSRVRLDVLKLVVISAISEATTLL</sequence>
<evidence type="ECO:0000313" key="9">
    <source>
        <dbReference type="EMBL" id="KAG2188313.1"/>
    </source>
</evidence>